<evidence type="ECO:0000256" key="10">
    <source>
        <dbReference type="SAM" id="SignalP"/>
    </source>
</evidence>
<dbReference type="Pfam" id="PF01105">
    <property type="entry name" value="EMP24_GP25L"/>
    <property type="match status" value="2"/>
</dbReference>
<dbReference type="EMBL" id="PNBA02000003">
    <property type="protein sequence ID" value="KAG6431063.1"/>
    <property type="molecule type" value="Genomic_DNA"/>
</dbReference>
<reference evidence="12" key="1">
    <citation type="submission" date="2018-01" db="EMBL/GenBank/DDBJ databases">
        <authorList>
            <person name="Mao J.F."/>
        </authorList>
    </citation>
    <scope>NUCLEOTIDE SEQUENCE</scope>
    <source>
        <strain evidence="12">Huo1</strain>
        <tissue evidence="12">Leaf</tissue>
    </source>
</reference>
<gene>
    <name evidence="12" type="ORF">SASPL_109138</name>
</gene>
<dbReference type="Proteomes" id="UP000298416">
    <property type="component" value="Unassembled WGS sequence"/>
</dbReference>
<dbReference type="SMART" id="SM01190">
    <property type="entry name" value="EMP24_GP25L"/>
    <property type="match status" value="1"/>
</dbReference>
<dbReference type="InterPro" id="IPR009038">
    <property type="entry name" value="GOLD_dom"/>
</dbReference>
<feature type="signal peptide" evidence="10">
    <location>
        <begin position="1"/>
        <end position="31"/>
    </location>
</feature>
<feature type="domain" description="GOLD" evidence="11">
    <location>
        <begin position="39"/>
        <end position="126"/>
    </location>
</feature>
<evidence type="ECO:0000259" key="11">
    <source>
        <dbReference type="PROSITE" id="PS50866"/>
    </source>
</evidence>
<dbReference type="PANTHER" id="PTHR22811">
    <property type="entry name" value="TRANSMEMBRANE EMP24 DOMAIN-CONTAINING PROTEIN"/>
    <property type="match status" value="1"/>
</dbReference>
<dbReference type="InterPro" id="IPR015720">
    <property type="entry name" value="Emp24-like"/>
</dbReference>
<keyword evidence="3 8" id="KW-0812">Transmembrane</keyword>
<dbReference type="PROSITE" id="PS50866">
    <property type="entry name" value="GOLD"/>
    <property type="match status" value="1"/>
</dbReference>
<evidence type="ECO:0000256" key="3">
    <source>
        <dbReference type="ARBA" id="ARBA00022692"/>
    </source>
</evidence>
<comment type="caution">
    <text evidence="12">The sequence shown here is derived from an EMBL/GenBank/DDBJ whole genome shotgun (WGS) entry which is preliminary data.</text>
</comment>
<evidence type="ECO:0000256" key="7">
    <source>
        <dbReference type="ARBA" id="ARBA00037847"/>
    </source>
</evidence>
<dbReference type="AlphaFoldDB" id="A0A8X8YEC9"/>
<comment type="subcellular location">
    <subcellularLocation>
        <location evidence="7">Endomembrane system</location>
        <topology evidence="7">Single-pass membrane protein</topology>
    </subcellularLocation>
    <subcellularLocation>
        <location evidence="1 8">Membrane</location>
        <topology evidence="1 8">Single-pass type I membrane protein</topology>
    </subcellularLocation>
</comment>
<protein>
    <recommendedName>
        <fullName evidence="11">GOLD domain-containing protein</fullName>
    </recommendedName>
</protein>
<dbReference type="SUPFAM" id="SSF101576">
    <property type="entry name" value="Supernatant protein factor (SPF), C-terminal domain"/>
    <property type="match status" value="1"/>
</dbReference>
<dbReference type="InterPro" id="IPR036598">
    <property type="entry name" value="GOLD_dom_sf"/>
</dbReference>
<name>A0A8X8YEC9_SALSN</name>
<evidence type="ECO:0000256" key="1">
    <source>
        <dbReference type="ARBA" id="ARBA00004479"/>
    </source>
</evidence>
<accession>A0A8X8YEC9</accession>
<reference evidence="12" key="2">
    <citation type="submission" date="2020-08" db="EMBL/GenBank/DDBJ databases">
        <title>Plant Genome Project.</title>
        <authorList>
            <person name="Zhang R.-G."/>
        </authorList>
    </citation>
    <scope>NUCLEOTIDE SEQUENCE</scope>
    <source>
        <strain evidence="12">Huo1</strain>
        <tissue evidence="12">Leaf</tissue>
    </source>
</reference>
<evidence type="ECO:0000313" key="13">
    <source>
        <dbReference type="Proteomes" id="UP000298416"/>
    </source>
</evidence>
<keyword evidence="13" id="KW-1185">Reference proteome</keyword>
<keyword evidence="5 9" id="KW-1133">Transmembrane helix</keyword>
<feature type="chain" id="PRO_5036447163" description="GOLD domain-containing protein" evidence="10">
    <location>
        <begin position="32"/>
        <end position="282"/>
    </location>
</feature>
<evidence type="ECO:0000256" key="5">
    <source>
        <dbReference type="ARBA" id="ARBA00022989"/>
    </source>
</evidence>
<evidence type="ECO:0000313" key="12">
    <source>
        <dbReference type="EMBL" id="KAG6431063.1"/>
    </source>
</evidence>
<organism evidence="12">
    <name type="scientific">Salvia splendens</name>
    <name type="common">Scarlet sage</name>
    <dbReference type="NCBI Taxonomy" id="180675"/>
    <lineage>
        <taxon>Eukaryota</taxon>
        <taxon>Viridiplantae</taxon>
        <taxon>Streptophyta</taxon>
        <taxon>Embryophyta</taxon>
        <taxon>Tracheophyta</taxon>
        <taxon>Spermatophyta</taxon>
        <taxon>Magnoliopsida</taxon>
        <taxon>eudicotyledons</taxon>
        <taxon>Gunneridae</taxon>
        <taxon>Pentapetalae</taxon>
        <taxon>asterids</taxon>
        <taxon>lamiids</taxon>
        <taxon>Lamiales</taxon>
        <taxon>Lamiaceae</taxon>
        <taxon>Nepetoideae</taxon>
        <taxon>Mentheae</taxon>
        <taxon>Salviinae</taxon>
        <taxon>Salvia</taxon>
        <taxon>Salvia subgen. Calosphace</taxon>
        <taxon>core Calosphace</taxon>
    </lineage>
</organism>
<dbReference type="GO" id="GO:0016020">
    <property type="term" value="C:membrane"/>
    <property type="evidence" value="ECO:0007669"/>
    <property type="project" value="UniProtKB-SubCell"/>
</dbReference>
<evidence type="ECO:0000256" key="8">
    <source>
        <dbReference type="RuleBase" id="RU003827"/>
    </source>
</evidence>
<keyword evidence="4 10" id="KW-0732">Signal</keyword>
<comment type="similarity">
    <text evidence="2 8">Belongs to the EMP24/GP25L family.</text>
</comment>
<evidence type="ECO:0000256" key="2">
    <source>
        <dbReference type="ARBA" id="ARBA00007104"/>
    </source>
</evidence>
<keyword evidence="6 9" id="KW-0472">Membrane</keyword>
<evidence type="ECO:0000256" key="6">
    <source>
        <dbReference type="ARBA" id="ARBA00023136"/>
    </source>
</evidence>
<proteinExistence type="inferred from homology"/>
<dbReference type="GO" id="GO:0012505">
    <property type="term" value="C:endomembrane system"/>
    <property type="evidence" value="ECO:0007669"/>
    <property type="project" value="UniProtKB-SubCell"/>
</dbReference>
<feature type="transmembrane region" description="Helical" evidence="9">
    <location>
        <begin position="248"/>
        <end position="269"/>
    </location>
</feature>
<sequence>METTGGNPRCGGAAYALLGLLLLTTLTHISALSVTVNDVECIYEYVLYEGDTVSGNFVVVDHDIFWSSDHPGIDFTVTSPAGNIVHTLKGTSGDKFEFKAPRSGMYKFCFHNPYSTPETVSFYIHVGHIPTEHDLAKDGLSQHLDPINVKLAELKEALESVTAEQKYLKARDSRHRHSLRDTPATKFLVTLLVILRRLLVADCMRLWFFSPEMNQKSTLCWSSIEVVSLCNTLSFLPAANESTRRRVIFYTVGEYLLLALVSGLQVVYIRRLFSKSVAYNRV</sequence>
<evidence type="ECO:0000256" key="9">
    <source>
        <dbReference type="SAM" id="Phobius"/>
    </source>
</evidence>
<evidence type="ECO:0000256" key="4">
    <source>
        <dbReference type="ARBA" id="ARBA00022729"/>
    </source>
</evidence>